<dbReference type="PANTHER" id="PTHR39335">
    <property type="entry name" value="BLL4220 PROTEIN"/>
    <property type="match status" value="1"/>
</dbReference>
<evidence type="ECO:0000313" key="3">
    <source>
        <dbReference type="Proteomes" id="UP000721236"/>
    </source>
</evidence>
<dbReference type="Pfam" id="PF03640">
    <property type="entry name" value="Lipoprotein_15"/>
    <property type="match status" value="2"/>
</dbReference>
<accession>A0ABN7Z9Q0</accession>
<protein>
    <recommendedName>
        <fullName evidence="4">Lipoprotein</fullName>
    </recommendedName>
</protein>
<organism evidence="2 3">
    <name type="scientific">Cupriavidus respiraculi</name>
    <dbReference type="NCBI Taxonomy" id="195930"/>
    <lineage>
        <taxon>Bacteria</taxon>
        <taxon>Pseudomonadati</taxon>
        <taxon>Pseudomonadota</taxon>
        <taxon>Betaproteobacteria</taxon>
        <taxon>Burkholderiales</taxon>
        <taxon>Burkholderiaceae</taxon>
        <taxon>Cupriavidus</taxon>
    </lineage>
</organism>
<dbReference type="RefSeq" id="WP_222209624.1">
    <property type="nucleotide sequence ID" value="NZ_CAJZAH010000008.1"/>
</dbReference>
<reference evidence="2 3" key="1">
    <citation type="submission" date="2021-08" db="EMBL/GenBank/DDBJ databases">
        <authorList>
            <person name="Peeters C."/>
        </authorList>
    </citation>
    <scope>NUCLEOTIDE SEQUENCE [LARGE SCALE GENOMIC DNA]</scope>
    <source>
        <strain evidence="2 3">LMG 21510</strain>
    </source>
</reference>
<dbReference type="PANTHER" id="PTHR39335:SF1">
    <property type="entry name" value="BLL4220 PROTEIN"/>
    <property type="match status" value="1"/>
</dbReference>
<evidence type="ECO:0008006" key="4">
    <source>
        <dbReference type="Google" id="ProtNLM"/>
    </source>
</evidence>
<proteinExistence type="predicted"/>
<dbReference type="Proteomes" id="UP000721236">
    <property type="component" value="Unassembled WGS sequence"/>
</dbReference>
<evidence type="ECO:0000313" key="2">
    <source>
        <dbReference type="EMBL" id="CAG9182713.1"/>
    </source>
</evidence>
<feature type="signal peptide" evidence="1">
    <location>
        <begin position="1"/>
        <end position="40"/>
    </location>
</feature>
<feature type="chain" id="PRO_5046455981" description="Lipoprotein" evidence="1">
    <location>
        <begin position="41"/>
        <end position="152"/>
    </location>
</feature>
<keyword evidence="1" id="KW-0732">Signal</keyword>
<comment type="caution">
    <text evidence="2">The sequence shown here is derived from an EMBL/GenBank/DDBJ whole genome shotgun (WGS) entry which is preliminary data.</text>
</comment>
<gene>
    <name evidence="2" type="ORF">LMG21510_04650</name>
</gene>
<evidence type="ECO:0000256" key="1">
    <source>
        <dbReference type="SAM" id="SignalP"/>
    </source>
</evidence>
<dbReference type="EMBL" id="CAJZAH010000008">
    <property type="protein sequence ID" value="CAG9182713.1"/>
    <property type="molecule type" value="Genomic_DNA"/>
</dbReference>
<name>A0ABN7Z9Q0_9BURK</name>
<keyword evidence="3" id="KW-1185">Reference proteome</keyword>
<sequence>MALSRRFASGTASLSRTTLRSALLATTCAAVLLSGCSTLAGDGGGAKAGMPAAVKVADGVLTDPQGLTLYTFDRDTANSGKSVCNGPCATNWPPLLAQPGTAPTGGYTVVTRDDGTRQWAYKGKPLYRFAKDAKPGDRTGDNLNNVWHVAKP</sequence>
<dbReference type="InterPro" id="IPR005297">
    <property type="entry name" value="Lipoprotein_repeat"/>
</dbReference>